<keyword evidence="14" id="KW-0349">Heme</keyword>
<name>A0A9Q0M3U0_BLOTA</name>
<dbReference type="InterPro" id="IPR029058">
    <property type="entry name" value="AB_hydrolase_fold"/>
</dbReference>
<dbReference type="GO" id="GO:0004601">
    <property type="term" value="F:peroxidase activity"/>
    <property type="evidence" value="ECO:0007669"/>
    <property type="project" value="UniProtKB-KW"/>
</dbReference>
<protein>
    <recommendedName>
        <fullName evidence="5">Prolyl endopeptidase</fullName>
        <ecNumber evidence="4">3.4.21.26</ecNumber>
    </recommendedName>
    <alternativeName>
        <fullName evidence="13">Post-proline cleaving enzyme</fullName>
    </alternativeName>
</protein>
<keyword evidence="7" id="KW-0560">Oxidoreductase</keyword>
<feature type="domain" description="Peptidase S9A N-terminal" evidence="16">
    <location>
        <begin position="466"/>
        <end position="870"/>
    </location>
</feature>
<dbReference type="FunFam" id="1.10.640.10:FF:000003">
    <property type="entry name" value="chorion peroxidase"/>
    <property type="match status" value="1"/>
</dbReference>
<evidence type="ECO:0000313" key="18">
    <source>
        <dbReference type="Proteomes" id="UP001142055"/>
    </source>
</evidence>
<keyword evidence="8" id="KW-0645">Protease</keyword>
<dbReference type="GO" id="GO:0006508">
    <property type="term" value="P:proteolysis"/>
    <property type="evidence" value="ECO:0007669"/>
    <property type="project" value="UniProtKB-KW"/>
</dbReference>
<dbReference type="InterPro" id="IPR002471">
    <property type="entry name" value="Pept_S9_AS"/>
</dbReference>
<dbReference type="SUPFAM" id="SSF48113">
    <property type="entry name" value="Heme-dependent peroxidases"/>
    <property type="match status" value="1"/>
</dbReference>
<dbReference type="InterPro" id="IPR018247">
    <property type="entry name" value="EF_Hand_1_Ca_BS"/>
</dbReference>
<dbReference type="PROSITE" id="PS00018">
    <property type="entry name" value="EF_HAND_1"/>
    <property type="match status" value="2"/>
</dbReference>
<dbReference type="InterPro" id="IPR001375">
    <property type="entry name" value="Peptidase_S9_cat"/>
</dbReference>
<dbReference type="InterPro" id="IPR037120">
    <property type="entry name" value="Haem_peroxidase_sf_animal"/>
</dbReference>
<dbReference type="Proteomes" id="UP001142055">
    <property type="component" value="Chromosome 3"/>
</dbReference>
<comment type="similarity">
    <text evidence="3">Belongs to the peptidase S9A family.</text>
</comment>
<evidence type="ECO:0000259" key="15">
    <source>
        <dbReference type="Pfam" id="PF00326"/>
    </source>
</evidence>
<dbReference type="FunFam" id="2.130.10.120:FF:000001">
    <property type="entry name" value="Prolyl endopeptidase"/>
    <property type="match status" value="1"/>
</dbReference>
<evidence type="ECO:0000256" key="5">
    <source>
        <dbReference type="ARBA" id="ARBA00016310"/>
    </source>
</evidence>
<evidence type="ECO:0000256" key="10">
    <source>
        <dbReference type="ARBA" id="ARBA00022801"/>
    </source>
</evidence>
<keyword evidence="14" id="KW-0479">Metal-binding</keyword>
<dbReference type="Pfam" id="PF03098">
    <property type="entry name" value="An_peroxidase"/>
    <property type="match status" value="1"/>
</dbReference>
<dbReference type="SUPFAM" id="SSF47473">
    <property type="entry name" value="EF-hand"/>
    <property type="match status" value="2"/>
</dbReference>
<evidence type="ECO:0000256" key="14">
    <source>
        <dbReference type="PIRSR" id="PIRSR619791-2"/>
    </source>
</evidence>
<comment type="catalytic activity">
    <reaction evidence="1">
        <text>Hydrolysis of Pro-|-Xaa &gt;&gt; Ala-|-Xaa in oligopeptides.</text>
        <dbReference type="EC" id="3.4.21.26"/>
    </reaction>
</comment>
<reference evidence="17" key="1">
    <citation type="submission" date="2022-12" db="EMBL/GenBank/DDBJ databases">
        <title>Genome assemblies of Blomia tropicalis.</title>
        <authorList>
            <person name="Cui Y."/>
        </authorList>
    </citation>
    <scope>NUCLEOTIDE SEQUENCE</scope>
    <source>
        <tissue evidence="17">Adult mites</tissue>
    </source>
</reference>
<keyword evidence="9" id="KW-0732">Signal</keyword>
<proteinExistence type="inferred from homology"/>
<dbReference type="Gene3D" id="2.130.10.120">
    <property type="entry name" value="Prolyl oligopeptidase, N-terminal domain"/>
    <property type="match status" value="1"/>
</dbReference>
<dbReference type="PROSITE" id="PS50292">
    <property type="entry name" value="PEROXIDASE_3"/>
    <property type="match status" value="1"/>
</dbReference>
<dbReference type="GO" id="GO:0070012">
    <property type="term" value="F:oligopeptidase activity"/>
    <property type="evidence" value="ECO:0007669"/>
    <property type="project" value="TreeGrafter"/>
</dbReference>
<dbReference type="Pfam" id="PF00326">
    <property type="entry name" value="Peptidase_S9"/>
    <property type="match status" value="1"/>
</dbReference>
<keyword evidence="10" id="KW-0378">Hydrolase</keyword>
<dbReference type="GO" id="GO:0006979">
    <property type="term" value="P:response to oxidative stress"/>
    <property type="evidence" value="ECO:0007669"/>
    <property type="project" value="InterPro"/>
</dbReference>
<sequence length="2019" mass="232764">MEYSINGLNTSISKNKNLEIHWNHIPKFFEKIDITDVNLKQNQQSRVLFLQKLSKESVKNDELQQLWSLLEKSVSESSSNGERIDYLQFKQIVSCLKPSSKLREFFTATTFARLLPDQDPQGRISILTLFNYIMRKIWMQQARVALSLWDSSGNGYLCENELENYIKELIPTLSKLNQMAKSYHPFYICVVVRKFFFFLDPYKFNKIKILDILCSGFLDQILELRNVQLNRSREDLFNWFSPTNTIRIYNTYLSLDQNQNGMISKDEFYKYGTFTSAFVDRLFEVCMTYNKEIDFKTFVNITLALENRKEIQSLYFFFPILDIDSKQYLDHFTLKYFFKPIEKQMKIQGQEPIAFNDFSNEIFDMVRPKRDSNRIYIEDLLSSGYSDTIISILIDLNGFYAFENRESNIHNKGNSSKDIHNNGSEIEANQIRICISTMFNLFTFIFLTIGLYNGQTFCVETKFSYPNVHRDTSVSDNMFGTVVSDPYRWLEDSKSKETAKFVEDQNAITNEYIKKNTQYKAVSSSFGILYNYTNYGIPSKHGNKYYMTINSGLQNQGIIYSFDSLTDTGKVFLDPNKFSSDGTISLTFTSFSRDGKYCAYGKSVGGSDWITISIIDVETGKELPEILKKIKFSTVDWNKNNKGFFYSYFDKFDGNDEGTETEIPTFQKLYYHKLNTNQSEDIQIFGFPKHPKWLIGTPVVSDSGKEIHIFPAEGTSKTPWFFARFHPEQINGSFDFQPIVPVANAEYHYIESDNKCAYVRTNYEATNFRIVCVDLNNPDPSNWVDVLPENKQWVLTNSIIVNKNNLVIVYMIDVVNIIQIYELDTGKYLFDVDTPIGTISSLDGDKNGTEFFFKFSTLLSPGIIYRYDFSVKPNKVDIFKESTIEGLNMDEFQINQIFYTSKDGTKIPMFFVHRKGLVKNGKNPTLLYAYGGFNINIQPSYSVLGMFFVKNFDGIYAEANIRGGGEYGEEWHKAGMLLNKQNVFDDFAYAGSWLIQNGYTSRDYLTISGRSNGGLLVGASSNQYSEIFGASLASVGVMDMIRFPLFTIGYAWIEEYGDPQNNETMFKYIYNYSPLHNVKDNVSRYPNMLVLTADHDDRVVPAHSYKFISELQYKLGKKFPETPMMIRIDSNSGHGAGKPISKWQPQSSNLECALVLRRMFTKNQGHSYAPNFKSMMEALRGNSMDFSGRPYKQMCITFEDVNFAIRRSMQNLKYTKPNRIDNLEPPPEDIAQTAEVIQEATRMLANYYKLSHDEILNGLPLIDMSRTIFWPHCPAHVKPMKCEVQRYRTMTAHCNNLENPSWGAVNTAFVRYLPPVYSNGIDGLRPSTIRGRSLPHPRMVIRSVHRDQDRPSTGMTIMFMSWGQFIDHDLALAMPPRFFIDGKETEIDCCKLSPDQMHPLCMPFPIPPDDPVYGPSGRMCHDFKRSIAGHRPNCALGPRVHVNILTSPIDANFIYGSTEAVARRLRSFRKGMLRVWDKFYEQGLKPLLPLEDENPDLECFDRPRNLFCFLAGDTRVNEQLHLTILHTLYVRDHNRMALQLSHLNPHWDDERIFQETRHIMAATVQHILLNEFLPMLLGPDMLRAHNLTESDGYWHGYDPTAHTSPSQAFTTAAFRFGHTFIQGKVMRFGRHHQFLGAHSLRYLLRRPWIIHEPGRIDEFALGLVNTPSQDYDPHISSEVAGHLFQEPDDHFGLDLPSINLMRAREQGVPGYNFYREWCGLHRAETFEDLIQMVGNRTAYIYSTLYAHPDDIDLWSGGISEHRMPGALVGPTFGCIIARNFANIRKGDRFWFENPGFPSSFTPQQLREIRKASQAKILCDNGDNIMTIQRWVLRQANPRDNPRVPCEDIPSVDLRYFKEDPVNGGFPFDQNFNRNDGGFGESKSWSSSIGAIVDSFTSGNTGSSVCKISCDHNRFDIGKDCAETNGTKCQCVAHCCWAFDCRMWPVFAQCRKKCRVLEWNRFGSMKGPVKCDHFRCPSTYLIEWDLRDVSDKKRINCIQHCCYAFNCKKYSGYCREMCAQ</sequence>
<dbReference type="PANTHER" id="PTHR42881:SF2">
    <property type="entry name" value="PROLYL ENDOPEPTIDASE"/>
    <property type="match status" value="1"/>
</dbReference>
<evidence type="ECO:0000256" key="2">
    <source>
        <dbReference type="ARBA" id="ARBA00004613"/>
    </source>
</evidence>
<dbReference type="SUPFAM" id="SSF50993">
    <property type="entry name" value="Peptidase/esterase 'gauge' domain"/>
    <property type="match status" value="1"/>
</dbReference>
<evidence type="ECO:0000256" key="7">
    <source>
        <dbReference type="ARBA" id="ARBA00022559"/>
    </source>
</evidence>
<organism evidence="17 18">
    <name type="scientific">Blomia tropicalis</name>
    <name type="common">Mite</name>
    <dbReference type="NCBI Taxonomy" id="40697"/>
    <lineage>
        <taxon>Eukaryota</taxon>
        <taxon>Metazoa</taxon>
        <taxon>Ecdysozoa</taxon>
        <taxon>Arthropoda</taxon>
        <taxon>Chelicerata</taxon>
        <taxon>Arachnida</taxon>
        <taxon>Acari</taxon>
        <taxon>Acariformes</taxon>
        <taxon>Sarcoptiformes</taxon>
        <taxon>Astigmata</taxon>
        <taxon>Glycyphagoidea</taxon>
        <taxon>Echimyopodidae</taxon>
        <taxon>Blomia</taxon>
    </lineage>
</organism>
<evidence type="ECO:0000259" key="16">
    <source>
        <dbReference type="Pfam" id="PF02897"/>
    </source>
</evidence>
<feature type="binding site" description="axial binding residue" evidence="14">
    <location>
        <position position="1618"/>
    </location>
    <ligand>
        <name>heme b</name>
        <dbReference type="ChEBI" id="CHEBI:60344"/>
    </ligand>
    <ligandPart>
        <name>Fe</name>
        <dbReference type="ChEBI" id="CHEBI:18248"/>
    </ligandPart>
</feature>
<evidence type="ECO:0000256" key="6">
    <source>
        <dbReference type="ARBA" id="ARBA00022525"/>
    </source>
</evidence>
<dbReference type="PANTHER" id="PTHR42881">
    <property type="entry name" value="PROLYL ENDOPEPTIDASE"/>
    <property type="match status" value="1"/>
</dbReference>
<dbReference type="CDD" id="cd09823">
    <property type="entry name" value="peroxinectin_like"/>
    <property type="match status" value="1"/>
</dbReference>
<evidence type="ECO:0000256" key="1">
    <source>
        <dbReference type="ARBA" id="ARBA00001070"/>
    </source>
</evidence>
<dbReference type="Pfam" id="PF02897">
    <property type="entry name" value="Peptidase_S9_N"/>
    <property type="match status" value="1"/>
</dbReference>
<keyword evidence="6" id="KW-0964">Secreted</keyword>
<dbReference type="EMBL" id="JAPWDV010000003">
    <property type="protein sequence ID" value="KAJ6218128.1"/>
    <property type="molecule type" value="Genomic_DNA"/>
</dbReference>
<evidence type="ECO:0000256" key="8">
    <source>
        <dbReference type="ARBA" id="ARBA00022670"/>
    </source>
</evidence>
<accession>A0A9Q0M3U0</accession>
<evidence type="ECO:0000256" key="3">
    <source>
        <dbReference type="ARBA" id="ARBA00005228"/>
    </source>
</evidence>
<dbReference type="GO" id="GO:0020037">
    <property type="term" value="F:heme binding"/>
    <property type="evidence" value="ECO:0007669"/>
    <property type="project" value="InterPro"/>
</dbReference>
<dbReference type="EC" id="3.4.21.26" evidence="4"/>
<dbReference type="SUPFAM" id="SSF53474">
    <property type="entry name" value="alpha/beta-Hydrolases"/>
    <property type="match status" value="1"/>
</dbReference>
<dbReference type="InterPro" id="IPR023302">
    <property type="entry name" value="Pept_S9A_N"/>
</dbReference>
<comment type="subcellular location">
    <subcellularLocation>
        <location evidence="2">Secreted</location>
    </subcellularLocation>
</comment>
<evidence type="ECO:0000256" key="12">
    <source>
        <dbReference type="ARBA" id="ARBA00022837"/>
    </source>
</evidence>
<dbReference type="GO" id="GO:0046872">
    <property type="term" value="F:metal ion binding"/>
    <property type="evidence" value="ECO:0007669"/>
    <property type="project" value="UniProtKB-KW"/>
</dbReference>
<keyword evidence="12" id="KW-0106">Calcium</keyword>
<evidence type="ECO:0000256" key="13">
    <source>
        <dbReference type="ARBA" id="ARBA00029698"/>
    </source>
</evidence>
<dbReference type="Gene3D" id="3.40.50.1820">
    <property type="entry name" value="alpha/beta hydrolase"/>
    <property type="match status" value="1"/>
</dbReference>
<dbReference type="CDD" id="cd21505">
    <property type="entry name" value="PPP2R3C"/>
    <property type="match status" value="1"/>
</dbReference>
<dbReference type="PRINTS" id="PR00862">
    <property type="entry name" value="PROLIGOPTASE"/>
</dbReference>
<dbReference type="GO" id="GO:0005576">
    <property type="term" value="C:extracellular region"/>
    <property type="evidence" value="ECO:0007669"/>
    <property type="project" value="UniProtKB-SubCell"/>
</dbReference>
<dbReference type="InterPro" id="IPR011992">
    <property type="entry name" value="EF-hand-dom_pair"/>
</dbReference>
<dbReference type="InterPro" id="IPR010255">
    <property type="entry name" value="Haem_peroxidase_sf"/>
</dbReference>
<dbReference type="Gene3D" id="1.10.238.10">
    <property type="entry name" value="EF-hand"/>
    <property type="match status" value="1"/>
</dbReference>
<feature type="domain" description="Peptidase S9 prolyl oligopeptidase catalytic" evidence="15">
    <location>
        <begin position="944"/>
        <end position="1141"/>
    </location>
</feature>
<evidence type="ECO:0000256" key="11">
    <source>
        <dbReference type="ARBA" id="ARBA00022825"/>
    </source>
</evidence>
<dbReference type="InterPro" id="IPR002470">
    <property type="entry name" value="Peptidase_S9A"/>
</dbReference>
<keyword evidence="14" id="KW-0408">Iron</keyword>
<dbReference type="FunFam" id="3.40.50.1820:FF:000005">
    <property type="entry name" value="Prolyl endopeptidase"/>
    <property type="match status" value="1"/>
</dbReference>
<evidence type="ECO:0000313" key="17">
    <source>
        <dbReference type="EMBL" id="KAJ6218128.1"/>
    </source>
</evidence>
<gene>
    <name evidence="17" type="ORF">RDWZM_009285</name>
</gene>
<dbReference type="InterPro" id="IPR051167">
    <property type="entry name" value="Prolyl_oligopep/macrocyclase"/>
</dbReference>
<dbReference type="PROSITE" id="PS00708">
    <property type="entry name" value="PRO_ENDOPEP_SER"/>
    <property type="match status" value="1"/>
</dbReference>
<dbReference type="InterPro" id="IPR019791">
    <property type="entry name" value="Haem_peroxidase_animal"/>
</dbReference>
<evidence type="ECO:0000256" key="9">
    <source>
        <dbReference type="ARBA" id="ARBA00022729"/>
    </source>
</evidence>
<keyword evidence="7" id="KW-0575">Peroxidase</keyword>
<dbReference type="Gene3D" id="1.10.640.10">
    <property type="entry name" value="Haem peroxidase domain superfamily, animal type"/>
    <property type="match status" value="1"/>
</dbReference>
<dbReference type="GO" id="GO:0004252">
    <property type="term" value="F:serine-type endopeptidase activity"/>
    <property type="evidence" value="ECO:0007669"/>
    <property type="project" value="UniProtKB-EC"/>
</dbReference>
<keyword evidence="11" id="KW-0720">Serine protease</keyword>
<keyword evidence="18" id="KW-1185">Reference proteome</keyword>
<comment type="caution">
    <text evidence="17">The sequence shown here is derived from an EMBL/GenBank/DDBJ whole genome shotgun (WGS) entry which is preliminary data.</text>
</comment>
<evidence type="ECO:0000256" key="4">
    <source>
        <dbReference type="ARBA" id="ARBA00011897"/>
    </source>
</evidence>
<dbReference type="GO" id="GO:0005829">
    <property type="term" value="C:cytosol"/>
    <property type="evidence" value="ECO:0007669"/>
    <property type="project" value="TreeGrafter"/>
</dbReference>